<dbReference type="InterPro" id="IPR015943">
    <property type="entry name" value="WD40/YVTN_repeat-like_dom_sf"/>
</dbReference>
<dbReference type="InterPro" id="IPR011047">
    <property type="entry name" value="Quinoprotein_ADH-like_sf"/>
</dbReference>
<dbReference type="PANTHER" id="PTHR34512:SF30">
    <property type="entry name" value="OUTER MEMBRANE PROTEIN ASSEMBLY FACTOR BAMB"/>
    <property type="match status" value="1"/>
</dbReference>
<dbReference type="Proteomes" id="UP000464378">
    <property type="component" value="Chromosome"/>
</dbReference>
<organism evidence="2">
    <name type="scientific">Tuwongella immobilis</name>
    <dbReference type="NCBI Taxonomy" id="692036"/>
    <lineage>
        <taxon>Bacteria</taxon>
        <taxon>Pseudomonadati</taxon>
        <taxon>Planctomycetota</taxon>
        <taxon>Planctomycetia</taxon>
        <taxon>Gemmatales</taxon>
        <taxon>Gemmataceae</taxon>
        <taxon>Tuwongella</taxon>
    </lineage>
</organism>
<feature type="domain" description="Pyrrolo-quinoline quinone repeat" evidence="1">
    <location>
        <begin position="83"/>
        <end position="334"/>
    </location>
</feature>
<accession>A0A6C2YNP9</accession>
<keyword evidence="3" id="KW-1185">Reference proteome</keyword>
<dbReference type="Gene3D" id="2.130.10.10">
    <property type="entry name" value="YVTN repeat-like/Quinoprotein amine dehydrogenase"/>
    <property type="match status" value="1"/>
</dbReference>
<reference evidence="2" key="1">
    <citation type="submission" date="2019-04" db="EMBL/GenBank/DDBJ databases">
        <authorList>
            <consortium name="Science for Life Laboratories"/>
        </authorList>
    </citation>
    <scope>NUCLEOTIDE SEQUENCE</scope>
    <source>
        <strain evidence="2">MBLW1</strain>
    </source>
</reference>
<name>A0A6C2YNP9_9BACT</name>
<evidence type="ECO:0000313" key="3">
    <source>
        <dbReference type="Proteomes" id="UP000464378"/>
    </source>
</evidence>
<dbReference type="AlphaFoldDB" id="A0A6C2YNP9"/>
<dbReference type="EMBL" id="LR593887">
    <property type="protein sequence ID" value="VTS03831.1"/>
    <property type="molecule type" value="Genomic_DNA"/>
</dbReference>
<protein>
    <recommendedName>
        <fullName evidence="1">Pyrrolo-quinoline quinone repeat domain-containing protein</fullName>
    </recommendedName>
</protein>
<dbReference type="PANTHER" id="PTHR34512">
    <property type="entry name" value="CELL SURFACE PROTEIN"/>
    <property type="match status" value="1"/>
</dbReference>
<dbReference type="SMART" id="SM00564">
    <property type="entry name" value="PQQ"/>
    <property type="match status" value="3"/>
</dbReference>
<dbReference type="InterPro" id="IPR018391">
    <property type="entry name" value="PQQ_b-propeller_rpt"/>
</dbReference>
<evidence type="ECO:0000259" key="1">
    <source>
        <dbReference type="Pfam" id="PF13360"/>
    </source>
</evidence>
<dbReference type="RefSeq" id="WP_162658333.1">
    <property type="nucleotide sequence ID" value="NZ_LR593887.1"/>
</dbReference>
<evidence type="ECO:0000313" key="2">
    <source>
        <dbReference type="EMBL" id="VIP03248.1"/>
    </source>
</evidence>
<dbReference type="EMBL" id="LR586016">
    <property type="protein sequence ID" value="VIP03248.1"/>
    <property type="molecule type" value="Genomic_DNA"/>
</dbReference>
<dbReference type="InParanoid" id="A0A6C2YNP9"/>
<proteinExistence type="predicted"/>
<dbReference type="InterPro" id="IPR002372">
    <property type="entry name" value="PQQ_rpt_dom"/>
</dbReference>
<dbReference type="KEGG" id="tim:GMBLW1_07120"/>
<dbReference type="SUPFAM" id="SSF50998">
    <property type="entry name" value="Quinoprotein alcohol dehydrogenase-like"/>
    <property type="match status" value="1"/>
</dbReference>
<gene>
    <name evidence="2" type="ORF">GMBLW1_07120</name>
</gene>
<sequence>MRTNILIGLLITIGLVTSVVAADWPQHLGPQRNGVSNEPAIASDFPNGKPPVVWTRPVGSGWAAPVVANDRVLIFHRLGNQEILESLEVQTGKVVWEQRYRTKYVDQFGFDEGPRSTPAVVNGRIITFGANGDLVVRQEKTGEEIWKRSILEEYRGESGYFGYACSPLVVGDRLVLNIGGRNAGIVAWDVRTGKELWRATDHEASYSSPIVTRFHDQDTLVFVTREAVVGLDPESGKIRFERPFRARLRESANAATPLAIGNELFVSASYRVGALLMKIAPDFQLQEVWSGDEVLSNHYNTSVEQDGYLFGIHDRQESRAKLSCVNWKTGKLQWLQRDFGCASLIRVRDRLIAVNEDGDLIVLAADPMKYRELIRVPVLASPVRAGTAFSNGQLYARDKNRLIRVNLQAK</sequence>
<dbReference type="Pfam" id="PF13360">
    <property type="entry name" value="PQQ_2"/>
    <property type="match status" value="1"/>
</dbReference>